<feature type="transmembrane region" description="Helical" evidence="1">
    <location>
        <begin position="94"/>
        <end position="122"/>
    </location>
</feature>
<dbReference type="EMBL" id="JACHMH010000001">
    <property type="protein sequence ID" value="MBB4679698.1"/>
    <property type="molecule type" value="Genomic_DNA"/>
</dbReference>
<protein>
    <submittedName>
        <fullName evidence="2">Uncharacterized protein</fullName>
    </submittedName>
</protein>
<gene>
    <name evidence="2" type="ORF">HNR67_005816</name>
</gene>
<keyword evidence="1" id="KW-1133">Transmembrane helix</keyword>
<proteinExistence type="predicted"/>
<sequence length="233" mass="23663">MNTAVAYEWHRARGLRSTWALLLAAGALAFASGLYWGAKTDLGRLDAFDSSLGLPLTLGASLIAAVGVCAFGLDYQHGTMLTTRLVLRFRARIVAAKAVVVGGLSLVGGVLVTGLAVAGVLLAGGSPDGGVTHVLLRGVGVLLLTLLSGLAGLALGGLLRYTAIGTGVFLVWTLVAETALGGFLHVPPSSLPFRGTALLFAGSAPPWFAVLLFALVAAAGLTAVGFTLARRDS</sequence>
<accession>A0A7W7CH84</accession>
<keyword evidence="1" id="KW-0812">Transmembrane</keyword>
<feature type="transmembrane region" description="Helical" evidence="1">
    <location>
        <begin position="134"/>
        <end position="155"/>
    </location>
</feature>
<dbReference type="RefSeq" id="WP_185005414.1">
    <property type="nucleotide sequence ID" value="NZ_BAAAUI010000001.1"/>
</dbReference>
<feature type="transmembrane region" description="Helical" evidence="1">
    <location>
        <begin position="167"/>
        <end position="186"/>
    </location>
</feature>
<feature type="transmembrane region" description="Helical" evidence="1">
    <location>
        <begin position="50"/>
        <end position="73"/>
    </location>
</feature>
<feature type="transmembrane region" description="Helical" evidence="1">
    <location>
        <begin position="206"/>
        <end position="229"/>
    </location>
</feature>
<evidence type="ECO:0000256" key="1">
    <source>
        <dbReference type="SAM" id="Phobius"/>
    </source>
</evidence>
<name>A0A7W7CH84_9PSEU</name>
<keyword evidence="1" id="KW-0472">Membrane</keyword>
<comment type="caution">
    <text evidence="2">The sequence shown here is derived from an EMBL/GenBank/DDBJ whole genome shotgun (WGS) entry which is preliminary data.</text>
</comment>
<evidence type="ECO:0000313" key="2">
    <source>
        <dbReference type="EMBL" id="MBB4679698.1"/>
    </source>
</evidence>
<dbReference type="Proteomes" id="UP000533598">
    <property type="component" value="Unassembled WGS sequence"/>
</dbReference>
<organism evidence="2 3">
    <name type="scientific">Crossiella cryophila</name>
    <dbReference type="NCBI Taxonomy" id="43355"/>
    <lineage>
        <taxon>Bacteria</taxon>
        <taxon>Bacillati</taxon>
        <taxon>Actinomycetota</taxon>
        <taxon>Actinomycetes</taxon>
        <taxon>Pseudonocardiales</taxon>
        <taxon>Pseudonocardiaceae</taxon>
        <taxon>Crossiella</taxon>
    </lineage>
</organism>
<feature type="transmembrane region" description="Helical" evidence="1">
    <location>
        <begin position="19"/>
        <end position="38"/>
    </location>
</feature>
<evidence type="ECO:0000313" key="3">
    <source>
        <dbReference type="Proteomes" id="UP000533598"/>
    </source>
</evidence>
<keyword evidence="3" id="KW-1185">Reference proteome</keyword>
<reference evidence="2 3" key="1">
    <citation type="submission" date="2020-08" db="EMBL/GenBank/DDBJ databases">
        <title>Sequencing the genomes of 1000 actinobacteria strains.</title>
        <authorList>
            <person name="Klenk H.-P."/>
        </authorList>
    </citation>
    <scope>NUCLEOTIDE SEQUENCE [LARGE SCALE GENOMIC DNA]</scope>
    <source>
        <strain evidence="2 3">DSM 44230</strain>
    </source>
</reference>
<dbReference type="AlphaFoldDB" id="A0A7W7CH84"/>